<comment type="caution">
    <text evidence="1">The sequence shown here is derived from an EMBL/GenBank/DDBJ whole genome shotgun (WGS) entry which is preliminary data.</text>
</comment>
<protein>
    <submittedName>
        <fullName evidence="1">Uncharacterized protein</fullName>
    </submittedName>
</protein>
<name>A0ABV6EVT3_9BRAD</name>
<organism evidence="1 2">
    <name type="scientific">Rhodopseudomonas telluris</name>
    <dbReference type="NCBI Taxonomy" id="644215"/>
    <lineage>
        <taxon>Bacteria</taxon>
        <taxon>Pseudomonadati</taxon>
        <taxon>Pseudomonadota</taxon>
        <taxon>Alphaproteobacteria</taxon>
        <taxon>Hyphomicrobiales</taxon>
        <taxon>Nitrobacteraceae</taxon>
        <taxon>Rhodopseudomonas</taxon>
    </lineage>
</organism>
<reference evidence="1 2" key="1">
    <citation type="submission" date="2024-09" db="EMBL/GenBank/DDBJ databases">
        <authorList>
            <person name="Sun Q."/>
            <person name="Mori K."/>
        </authorList>
    </citation>
    <scope>NUCLEOTIDE SEQUENCE [LARGE SCALE GENOMIC DNA]</scope>
    <source>
        <strain evidence="1 2">KCTC 23279</strain>
    </source>
</reference>
<dbReference type="Proteomes" id="UP001589775">
    <property type="component" value="Unassembled WGS sequence"/>
</dbReference>
<sequence>MKIAAIFGASGCPVLDDAPRVRIKEPDLRRGRSTRGRQIAGSRRERQWRERFEAARPKGICDESVTIAILDLAGSGLPIGQRGNF</sequence>
<dbReference type="RefSeq" id="WP_378390204.1">
    <property type="nucleotide sequence ID" value="NZ_JBHLWM010000007.1"/>
</dbReference>
<proteinExistence type="predicted"/>
<accession>A0ABV6EVT3</accession>
<evidence type="ECO:0000313" key="2">
    <source>
        <dbReference type="Proteomes" id="UP001589775"/>
    </source>
</evidence>
<evidence type="ECO:0000313" key="1">
    <source>
        <dbReference type="EMBL" id="MFC0242335.1"/>
    </source>
</evidence>
<gene>
    <name evidence="1" type="ORF">ACFFJ6_17725</name>
</gene>
<dbReference type="EMBL" id="JBHLWM010000007">
    <property type="protein sequence ID" value="MFC0242335.1"/>
    <property type="molecule type" value="Genomic_DNA"/>
</dbReference>
<keyword evidence="2" id="KW-1185">Reference proteome</keyword>